<dbReference type="Proteomes" id="UP000239187">
    <property type="component" value="Chromosome"/>
</dbReference>
<reference evidence="1 2" key="1">
    <citation type="submission" date="2017-11" db="EMBL/GenBank/DDBJ databases">
        <title>Draft genome of Arthrobacter agilis strain UMCV2, a plant growth-promoting rhizobacterium and biocontrol capacity of phytopathogenic fungi.</title>
        <authorList>
            <person name="Martinez-Camara R."/>
            <person name="Santoyo G."/>
            <person name="Moreno-Hagelsieb G."/>
            <person name="Valencia-Cantero E."/>
        </authorList>
    </citation>
    <scope>NUCLEOTIDE SEQUENCE [LARGE SCALE GENOMIC DNA]</scope>
    <source>
        <strain evidence="1 2">UMCV2</strain>
    </source>
</reference>
<dbReference type="PANTHER" id="PTHR46656">
    <property type="entry name" value="PUTATIVE-RELATED"/>
    <property type="match status" value="1"/>
</dbReference>
<organism evidence="1 2">
    <name type="scientific">Arthrobacter agilis</name>
    <dbReference type="NCBI Taxonomy" id="37921"/>
    <lineage>
        <taxon>Bacteria</taxon>
        <taxon>Bacillati</taxon>
        <taxon>Actinomycetota</taxon>
        <taxon>Actinomycetes</taxon>
        <taxon>Micrococcales</taxon>
        <taxon>Micrococcaceae</taxon>
        <taxon>Arthrobacter</taxon>
    </lineage>
</organism>
<proteinExistence type="predicted"/>
<gene>
    <name evidence="1" type="ORF">CVO76_16775</name>
</gene>
<dbReference type="CDD" id="cd03801">
    <property type="entry name" value="GT4_PimA-like"/>
    <property type="match status" value="1"/>
</dbReference>
<evidence type="ECO:0000313" key="1">
    <source>
        <dbReference type="EMBL" id="AUZ89101.1"/>
    </source>
</evidence>
<dbReference type="SUPFAM" id="SSF53756">
    <property type="entry name" value="UDP-Glycosyltransferase/glycogen phosphorylase"/>
    <property type="match status" value="1"/>
</dbReference>
<dbReference type="AlphaFoldDB" id="A0A2L0UIL2"/>
<dbReference type="Gene3D" id="3.40.50.2000">
    <property type="entry name" value="Glycogen Phosphorylase B"/>
    <property type="match status" value="1"/>
</dbReference>
<accession>A0A2L0UIL2</accession>
<evidence type="ECO:0008006" key="3">
    <source>
        <dbReference type="Google" id="ProtNLM"/>
    </source>
</evidence>
<sequence length="353" mass="39024">MEARSYTSMLRNAGFRVREVPVASRTHGTSGPGFVGRKQSLTAADLTIVHLPWHDSGWENTDGTVVWRAMFETASVPPAWLPRLSAVDEVWVPSNFNAATFASAGVAREKLKVIPETIDRAWGEILAAPYKAEGTFRFLSVFRWQYRKGWDVLLNAYLSEFNSCDDDVELVIRADPLGAGAPGVGQIIESFSDQVRPGRTPRITLLNNALSEAELRSLYRSSHAFVLPTRGEAWGRPFMEAMACGLITIGTGWGGQCDFMNTSNSLLIDYSLAPVPPAAVHEWPYFHGQIWAEPSVESLRDCMRRAVEGGPTIVGKRQNAADSIRELYSPEKISEALIQAVNIIIDKQQARDT</sequence>
<evidence type="ECO:0000313" key="2">
    <source>
        <dbReference type="Proteomes" id="UP000239187"/>
    </source>
</evidence>
<name>A0A2L0UIL2_9MICC</name>
<dbReference type="PANTHER" id="PTHR46656:SF3">
    <property type="entry name" value="PUTATIVE-RELATED"/>
    <property type="match status" value="1"/>
</dbReference>
<dbReference type="EMBL" id="CP024915">
    <property type="protein sequence ID" value="AUZ89101.1"/>
    <property type="molecule type" value="Genomic_DNA"/>
</dbReference>
<protein>
    <recommendedName>
        <fullName evidence="3">Glycosyl transferase family 1 domain-containing protein</fullName>
    </recommendedName>
</protein>
<dbReference type="Pfam" id="PF13692">
    <property type="entry name" value="Glyco_trans_1_4"/>
    <property type="match status" value="1"/>
</dbReference>